<dbReference type="AlphaFoldDB" id="A0A956NGE8"/>
<sequence>MEQRVGNNDRKATPERRRMRLLVRPRGVRLPILFFALSLLAVTTRVQAQITWLNLEDGDILNVSRASGLEPGHVKIDVGRSLETSDAHGEILMHHFSFLYGLTPYLTLGASSRHLNQVNGELFKEGMGDSNVSLKAHWKPNESGALSFGLRQSLTLPTGYELERNGLVPFTSRHNDYAAQAIVSYRTHRLGIHVNPGIILTGGDNPTYLTAGAGLELERFFPLGVDLAGEYFTRWNMVEEEFESDVYIRFDRHLFWGLAIDAGIKRRLLESATSPAEMRFGLSLGRVHDSEADSRYLPPPKFAPVRLHLDPVHTEIPDPTGVSGLLFEELRTTTRLQAHGVPVLIRGGDEIAGNEGDAAFGYRLRLRILDLEDGRISGFRVPMLVDAPRAEAEVHVLAQLFDESGLPLGREEIFEAKVSQGLGTTLAPLTTSHEKQIVPDEIRDRLRRKVVEKVAKDIATAKADVIGSREAR</sequence>
<name>A0A956NGE8_UNCEI</name>
<dbReference type="Proteomes" id="UP000739538">
    <property type="component" value="Unassembled WGS sequence"/>
</dbReference>
<accession>A0A956NGE8</accession>
<evidence type="ECO:0000313" key="1">
    <source>
        <dbReference type="EMBL" id="MCA9758351.1"/>
    </source>
</evidence>
<protein>
    <submittedName>
        <fullName evidence="1">Uncharacterized protein</fullName>
    </submittedName>
</protein>
<organism evidence="1 2">
    <name type="scientific">Eiseniibacteriota bacterium</name>
    <dbReference type="NCBI Taxonomy" id="2212470"/>
    <lineage>
        <taxon>Bacteria</taxon>
        <taxon>Candidatus Eiseniibacteriota</taxon>
    </lineage>
</organism>
<reference evidence="1" key="1">
    <citation type="submission" date="2020-04" db="EMBL/GenBank/DDBJ databases">
        <authorList>
            <person name="Zhang T."/>
        </authorList>
    </citation>
    <scope>NUCLEOTIDE SEQUENCE</scope>
    <source>
        <strain evidence="1">HKST-UBA02</strain>
    </source>
</reference>
<comment type="caution">
    <text evidence="1">The sequence shown here is derived from an EMBL/GenBank/DDBJ whole genome shotgun (WGS) entry which is preliminary data.</text>
</comment>
<proteinExistence type="predicted"/>
<gene>
    <name evidence="1" type="ORF">KDA27_21325</name>
</gene>
<evidence type="ECO:0000313" key="2">
    <source>
        <dbReference type="Proteomes" id="UP000739538"/>
    </source>
</evidence>
<dbReference type="EMBL" id="JAGQHS010000163">
    <property type="protein sequence ID" value="MCA9758351.1"/>
    <property type="molecule type" value="Genomic_DNA"/>
</dbReference>
<reference evidence="1" key="2">
    <citation type="journal article" date="2021" name="Microbiome">
        <title>Successional dynamics and alternative stable states in a saline activated sludge microbial community over 9 years.</title>
        <authorList>
            <person name="Wang Y."/>
            <person name="Ye J."/>
            <person name="Ju F."/>
            <person name="Liu L."/>
            <person name="Boyd J.A."/>
            <person name="Deng Y."/>
            <person name="Parks D.H."/>
            <person name="Jiang X."/>
            <person name="Yin X."/>
            <person name="Woodcroft B.J."/>
            <person name="Tyson G.W."/>
            <person name="Hugenholtz P."/>
            <person name="Polz M.F."/>
            <person name="Zhang T."/>
        </authorList>
    </citation>
    <scope>NUCLEOTIDE SEQUENCE</scope>
    <source>
        <strain evidence="1">HKST-UBA02</strain>
    </source>
</reference>